<keyword evidence="2" id="KW-1185">Reference proteome</keyword>
<organism evidence="1 2">
    <name type="scientific">Silurus asotus</name>
    <name type="common">Amur catfish</name>
    <name type="synonym">Parasilurus asotus</name>
    <dbReference type="NCBI Taxonomy" id="30991"/>
    <lineage>
        <taxon>Eukaryota</taxon>
        <taxon>Metazoa</taxon>
        <taxon>Chordata</taxon>
        <taxon>Craniata</taxon>
        <taxon>Vertebrata</taxon>
        <taxon>Euteleostomi</taxon>
        <taxon>Actinopterygii</taxon>
        <taxon>Neopterygii</taxon>
        <taxon>Teleostei</taxon>
        <taxon>Ostariophysi</taxon>
        <taxon>Siluriformes</taxon>
        <taxon>Siluridae</taxon>
        <taxon>Silurus</taxon>
    </lineage>
</organism>
<evidence type="ECO:0000313" key="2">
    <source>
        <dbReference type="Proteomes" id="UP001205998"/>
    </source>
</evidence>
<dbReference type="AlphaFoldDB" id="A0AAD5AM99"/>
<keyword evidence="1" id="KW-0418">Kinase</keyword>
<keyword evidence="1" id="KW-0808">Transferase</keyword>
<dbReference type="GO" id="GO:0016301">
    <property type="term" value="F:kinase activity"/>
    <property type="evidence" value="ECO:0007669"/>
    <property type="project" value="UniProtKB-KW"/>
</dbReference>
<dbReference type="EMBL" id="MU551697">
    <property type="protein sequence ID" value="KAI5618037.1"/>
    <property type="molecule type" value="Genomic_DNA"/>
</dbReference>
<gene>
    <name evidence="1" type="ORF">C0J50_22626</name>
</gene>
<evidence type="ECO:0000313" key="1">
    <source>
        <dbReference type="EMBL" id="KAI5618037.1"/>
    </source>
</evidence>
<protein>
    <submittedName>
        <fullName evidence="1">Calcium/calmodulin-dependent protein kinase type 1D</fullName>
    </submittedName>
</protein>
<sequence>MAQENGETATDSWKKQVDDIKQIFEFKEVLGTGVFQADFVFSAYIPPIAISAAKRGASKCALCAAL</sequence>
<dbReference type="Proteomes" id="UP001205998">
    <property type="component" value="Unassembled WGS sequence"/>
</dbReference>
<proteinExistence type="predicted"/>
<reference evidence="1" key="1">
    <citation type="submission" date="2018-07" db="EMBL/GenBank/DDBJ databases">
        <title>Comparative genomics of catfishes provides insights into carnivory and benthic adaptation.</title>
        <authorList>
            <person name="Zhang Y."/>
            <person name="Wang D."/>
            <person name="Peng Z."/>
            <person name="Zheng S."/>
            <person name="Shao F."/>
            <person name="Tao W."/>
        </authorList>
    </citation>
    <scope>NUCLEOTIDE SEQUENCE</scope>
    <source>
        <strain evidence="1">Chongqing</strain>
    </source>
</reference>
<name>A0AAD5AM99_SILAS</name>
<comment type="caution">
    <text evidence="1">The sequence shown here is derived from an EMBL/GenBank/DDBJ whole genome shotgun (WGS) entry which is preliminary data.</text>
</comment>
<accession>A0AAD5AM99</accession>